<keyword evidence="2" id="KW-1185">Reference proteome</keyword>
<dbReference type="GeneID" id="25564722"/>
<name>A0A0L0DAM1_THETB</name>
<dbReference type="RefSeq" id="XP_013757999.1">
    <property type="nucleotide sequence ID" value="XM_013902545.1"/>
</dbReference>
<dbReference type="Proteomes" id="UP000054408">
    <property type="component" value="Unassembled WGS sequence"/>
</dbReference>
<organism evidence="1 2">
    <name type="scientific">Thecamonas trahens ATCC 50062</name>
    <dbReference type="NCBI Taxonomy" id="461836"/>
    <lineage>
        <taxon>Eukaryota</taxon>
        <taxon>Apusozoa</taxon>
        <taxon>Apusomonadida</taxon>
        <taxon>Apusomonadidae</taxon>
        <taxon>Thecamonas</taxon>
    </lineage>
</organism>
<evidence type="ECO:0000313" key="2">
    <source>
        <dbReference type="Proteomes" id="UP000054408"/>
    </source>
</evidence>
<sequence length="85" mass="9052">MRLAVRTLLQAYVPSIRFSNTHRLFKEVSGSSSASASSTAGAKAGVNVESVTVVDSWADLPAYYAPRPVAEWEMEALVDGVAGNH</sequence>
<evidence type="ECO:0000313" key="1">
    <source>
        <dbReference type="EMBL" id="KNC49285.1"/>
    </source>
</evidence>
<accession>A0A0L0DAM1</accession>
<dbReference type="AlphaFoldDB" id="A0A0L0DAM1"/>
<dbReference type="EMBL" id="GL349454">
    <property type="protein sequence ID" value="KNC49285.1"/>
    <property type="molecule type" value="Genomic_DNA"/>
</dbReference>
<reference evidence="1 2" key="1">
    <citation type="submission" date="2010-05" db="EMBL/GenBank/DDBJ databases">
        <title>The Genome Sequence of Thecamonas trahens ATCC 50062.</title>
        <authorList>
            <consortium name="The Broad Institute Genome Sequencing Platform"/>
            <person name="Russ C."/>
            <person name="Cuomo C."/>
            <person name="Shea T."/>
            <person name="Young S.K."/>
            <person name="Zeng Q."/>
            <person name="Koehrsen M."/>
            <person name="Haas B."/>
            <person name="Borodovsky M."/>
            <person name="Guigo R."/>
            <person name="Alvarado L."/>
            <person name="Berlin A."/>
            <person name="Bochicchio J."/>
            <person name="Borenstein D."/>
            <person name="Chapman S."/>
            <person name="Chen Z."/>
            <person name="Freedman E."/>
            <person name="Gellesch M."/>
            <person name="Goldberg J."/>
            <person name="Griggs A."/>
            <person name="Gujja S."/>
            <person name="Heilman E."/>
            <person name="Heiman D."/>
            <person name="Hepburn T."/>
            <person name="Howarth C."/>
            <person name="Jen D."/>
            <person name="Larson L."/>
            <person name="Mehta T."/>
            <person name="Park D."/>
            <person name="Pearson M."/>
            <person name="Roberts A."/>
            <person name="Saif S."/>
            <person name="Shenoy N."/>
            <person name="Sisk P."/>
            <person name="Stolte C."/>
            <person name="Sykes S."/>
            <person name="Thomson T."/>
            <person name="Walk T."/>
            <person name="White J."/>
            <person name="Yandava C."/>
            <person name="Burger G."/>
            <person name="Gray M.W."/>
            <person name="Holland P.W.H."/>
            <person name="King N."/>
            <person name="Lang F.B.F."/>
            <person name="Roger A.J."/>
            <person name="Ruiz-Trillo I."/>
            <person name="Lander E."/>
            <person name="Nusbaum C."/>
        </authorList>
    </citation>
    <scope>NUCLEOTIDE SEQUENCE [LARGE SCALE GENOMIC DNA]</scope>
    <source>
        <strain evidence="1 2">ATCC 50062</strain>
    </source>
</reference>
<gene>
    <name evidence="1" type="ORF">AMSG_05280</name>
</gene>
<proteinExistence type="predicted"/>
<protein>
    <submittedName>
        <fullName evidence="1">Uncharacterized protein</fullName>
    </submittedName>
</protein>